<gene>
    <name evidence="3" type="ORF">RH857_11615</name>
</gene>
<keyword evidence="1" id="KW-0472">Membrane</keyword>
<dbReference type="RefSeq" id="WP_310538141.1">
    <property type="nucleotide sequence ID" value="NZ_BAAAOC010000075.1"/>
</dbReference>
<keyword evidence="1" id="KW-0812">Transmembrane</keyword>
<evidence type="ECO:0000259" key="2">
    <source>
        <dbReference type="Pfam" id="PF07331"/>
    </source>
</evidence>
<dbReference type="Pfam" id="PF07331">
    <property type="entry name" value="TctB"/>
    <property type="match status" value="1"/>
</dbReference>
<dbReference type="EMBL" id="JAVKGT010000036">
    <property type="protein sequence ID" value="MDR5712769.1"/>
    <property type="molecule type" value="Genomic_DNA"/>
</dbReference>
<feature type="transmembrane region" description="Helical" evidence="1">
    <location>
        <begin position="37"/>
        <end position="61"/>
    </location>
</feature>
<evidence type="ECO:0000256" key="1">
    <source>
        <dbReference type="SAM" id="Phobius"/>
    </source>
</evidence>
<evidence type="ECO:0000313" key="3">
    <source>
        <dbReference type="EMBL" id="MDR5712769.1"/>
    </source>
</evidence>
<proteinExistence type="predicted"/>
<feature type="transmembrane region" description="Helical" evidence="1">
    <location>
        <begin position="82"/>
        <end position="115"/>
    </location>
</feature>
<keyword evidence="1" id="KW-1133">Transmembrane helix</keyword>
<comment type="caution">
    <text evidence="3">The sequence shown here is derived from an EMBL/GenBank/DDBJ whole genome shotgun (WGS) entry which is preliminary data.</text>
</comment>
<organism evidence="3 4">
    <name type="scientific">Nesterenkonia flava</name>
    <dbReference type="NCBI Taxonomy" id="469799"/>
    <lineage>
        <taxon>Bacteria</taxon>
        <taxon>Bacillati</taxon>
        <taxon>Actinomycetota</taxon>
        <taxon>Actinomycetes</taxon>
        <taxon>Micrococcales</taxon>
        <taxon>Micrococcaceae</taxon>
        <taxon>Nesterenkonia</taxon>
    </lineage>
</organism>
<sequence>MADRVFALVLILLAAAFWHESGDLPGPRGGAVLGPAFLPRVILGIIVGLAVVVLIQSFIKAEDAVRFTGIAGFLRLHWRVPALLGALAAYVALMGSIGFVFASIAFLLGAFALLIRDYTRGVVISSAVIAVGLPFGLDWLFETALRTFLP</sequence>
<dbReference type="InterPro" id="IPR009936">
    <property type="entry name" value="DUF1468"/>
</dbReference>
<dbReference type="Proteomes" id="UP001260872">
    <property type="component" value="Unassembled WGS sequence"/>
</dbReference>
<feature type="transmembrane region" description="Helical" evidence="1">
    <location>
        <begin position="121"/>
        <end position="141"/>
    </location>
</feature>
<protein>
    <submittedName>
        <fullName evidence="3">Tripartite tricarboxylate transporter TctB family protein</fullName>
    </submittedName>
</protein>
<evidence type="ECO:0000313" key="4">
    <source>
        <dbReference type="Proteomes" id="UP001260872"/>
    </source>
</evidence>
<accession>A0ABU1FVS2</accession>
<keyword evidence="4" id="KW-1185">Reference proteome</keyword>
<name>A0ABU1FVS2_9MICC</name>
<reference evidence="4" key="1">
    <citation type="submission" date="2023-07" db="EMBL/GenBank/DDBJ databases">
        <title>Description of three actinobacteria isolated from air of manufacturing shop in a pharmaceutical factory.</title>
        <authorList>
            <person name="Zhang D.-F."/>
        </authorList>
    </citation>
    <scope>NUCLEOTIDE SEQUENCE [LARGE SCALE GENOMIC DNA]</scope>
    <source>
        <strain evidence="4">CCTCC AB 207010</strain>
    </source>
</reference>
<feature type="domain" description="DUF1468" evidence="2">
    <location>
        <begin position="5"/>
        <end position="150"/>
    </location>
</feature>